<dbReference type="OrthoDB" id="7872520at2"/>
<feature type="transmembrane region" description="Helical" evidence="2">
    <location>
        <begin position="6"/>
        <end position="24"/>
    </location>
</feature>
<sequence length="59" mass="6326">MLEQGYWIAGIVTAIASVVGLFLWRKKGATNVNQNAKVSGQSNTVNQRLDSNSSESNGD</sequence>
<proteinExistence type="predicted"/>
<dbReference type="AlphaFoldDB" id="A0A1G7TI34"/>
<evidence type="ECO:0000256" key="2">
    <source>
        <dbReference type="SAM" id="Phobius"/>
    </source>
</evidence>
<accession>A0A1G7TI34</accession>
<keyword evidence="2" id="KW-0812">Transmembrane</keyword>
<name>A0A1G7TI34_9RHOB</name>
<dbReference type="EMBL" id="FNBL01000017">
    <property type="protein sequence ID" value="SDG34968.1"/>
    <property type="molecule type" value="Genomic_DNA"/>
</dbReference>
<evidence type="ECO:0000256" key="1">
    <source>
        <dbReference type="SAM" id="MobiDB-lite"/>
    </source>
</evidence>
<feature type="region of interest" description="Disordered" evidence="1">
    <location>
        <begin position="35"/>
        <end position="59"/>
    </location>
</feature>
<keyword evidence="2" id="KW-0472">Membrane</keyword>
<reference evidence="3 4" key="1">
    <citation type="submission" date="2016-10" db="EMBL/GenBank/DDBJ databases">
        <authorList>
            <person name="de Groot N.N."/>
        </authorList>
    </citation>
    <scope>NUCLEOTIDE SEQUENCE [LARGE SCALE GENOMIC DNA]</scope>
    <source>
        <strain evidence="3 4">DSM 27375</strain>
    </source>
</reference>
<evidence type="ECO:0000313" key="3">
    <source>
        <dbReference type="EMBL" id="SDG34968.1"/>
    </source>
</evidence>
<dbReference type="RefSeq" id="WP_074647050.1">
    <property type="nucleotide sequence ID" value="NZ_FNBL01000017.1"/>
</dbReference>
<evidence type="ECO:0000313" key="4">
    <source>
        <dbReference type="Proteomes" id="UP000182284"/>
    </source>
</evidence>
<organism evidence="3 4">
    <name type="scientific">Celeribacter baekdonensis</name>
    <dbReference type="NCBI Taxonomy" id="875171"/>
    <lineage>
        <taxon>Bacteria</taxon>
        <taxon>Pseudomonadati</taxon>
        <taxon>Pseudomonadota</taxon>
        <taxon>Alphaproteobacteria</taxon>
        <taxon>Rhodobacterales</taxon>
        <taxon>Roseobacteraceae</taxon>
        <taxon>Celeribacter</taxon>
    </lineage>
</organism>
<dbReference type="Proteomes" id="UP000182284">
    <property type="component" value="Unassembled WGS sequence"/>
</dbReference>
<protein>
    <submittedName>
        <fullName evidence="3">Uncharacterized protein</fullName>
    </submittedName>
</protein>
<gene>
    <name evidence="3" type="ORF">SAMN04488117_11774</name>
</gene>
<keyword evidence="2" id="KW-1133">Transmembrane helix</keyword>